<evidence type="ECO:0000313" key="1">
    <source>
        <dbReference type="EMBL" id="PWG50777.1"/>
    </source>
</evidence>
<sequence>MKKEEQLQNTINNINVLNDLLSEKLCLLDAKTMNIPYSDEVKKLFNTVIILSEKIDDEIQTVKGA</sequence>
<evidence type="ECO:0000313" key="2">
    <source>
        <dbReference type="Proteomes" id="UP000245607"/>
    </source>
</evidence>
<organism evidence="1 2">
    <name type="scientific">Ligilactobacillus salivarius</name>
    <dbReference type="NCBI Taxonomy" id="1624"/>
    <lineage>
        <taxon>Bacteria</taxon>
        <taxon>Bacillati</taxon>
        <taxon>Bacillota</taxon>
        <taxon>Bacilli</taxon>
        <taxon>Lactobacillales</taxon>
        <taxon>Lactobacillaceae</taxon>
        <taxon>Ligilactobacillus</taxon>
    </lineage>
</organism>
<gene>
    <name evidence="1" type="ORF">DB362_07985</name>
</gene>
<dbReference type="AlphaFoldDB" id="A0A2U2M1P2"/>
<reference evidence="1 2" key="1">
    <citation type="submission" date="2018-05" db="EMBL/GenBank/DDBJ databases">
        <title>Lactobacillus salivarius genome sequencing and assembly.</title>
        <authorList>
            <person name="Audisio C."/>
            <person name="Albarracin L."/>
            <person name="Torres M.J."/>
            <person name="Hebert E.M."/>
            <person name="Saavedra L."/>
        </authorList>
    </citation>
    <scope>NUCLEOTIDE SEQUENCE [LARGE SCALE GENOMIC DNA]</scope>
    <source>
        <strain evidence="1 2">A3iob</strain>
    </source>
</reference>
<dbReference type="RefSeq" id="WP_109242187.1">
    <property type="nucleotide sequence ID" value="NZ_CP088970.1"/>
</dbReference>
<dbReference type="Proteomes" id="UP000245607">
    <property type="component" value="Unassembled WGS sequence"/>
</dbReference>
<dbReference type="EMBL" id="QFAS01000010">
    <property type="protein sequence ID" value="PWG50777.1"/>
    <property type="molecule type" value="Genomic_DNA"/>
</dbReference>
<proteinExistence type="predicted"/>
<accession>A0A2U2M1P2</accession>
<comment type="caution">
    <text evidence="1">The sequence shown here is derived from an EMBL/GenBank/DDBJ whole genome shotgun (WGS) entry which is preliminary data.</text>
</comment>
<protein>
    <submittedName>
        <fullName evidence="1">Uncharacterized protein</fullName>
    </submittedName>
</protein>
<name>A0A2U2M1P2_9LACO</name>